<dbReference type="EMBL" id="KQ257469">
    <property type="protein sequence ID" value="KNC96305.1"/>
    <property type="molecule type" value="Genomic_DNA"/>
</dbReference>
<evidence type="ECO:0000256" key="5">
    <source>
        <dbReference type="ARBA" id="ARBA00049117"/>
    </source>
</evidence>
<dbReference type="AlphaFoldDB" id="A0A0L0H487"/>
<dbReference type="CDD" id="cd03112">
    <property type="entry name" value="CobW-like"/>
    <property type="match status" value="1"/>
</dbReference>
<dbReference type="Gene3D" id="3.40.50.300">
    <property type="entry name" value="P-loop containing nucleotide triphosphate hydrolases"/>
    <property type="match status" value="1"/>
</dbReference>
<evidence type="ECO:0000313" key="8">
    <source>
        <dbReference type="Proteomes" id="UP000053201"/>
    </source>
</evidence>
<keyword evidence="8" id="KW-1185">Reference proteome</keyword>
<sequence>MGLVNPLIADSGELGENVAWFTMDMIKNEQVKVEEWVISLLTEAFAAKQGGEKENISAVVPIPPKSVPILAAPPKKRLPVTVLSGFLGAGKTTLLNSILNKTHNLRVCVIVNDMGEINIDSKLIEREGFTNTDEKLVELTNGCICCTLREDLLEQVSHLASLNKFDYLLIESSGISEPLPVAETFEFETDIPGYKSLMDVARLDTMVTLVDSVNFLNDFWTSDTLRKRRLNSTSTDTRTIVELLRDQVEFANVLILTKTDLVSDEYLNKLKAIVNSLNPAAKILFSSHGNVDPQEILNTGLFSLEKVRNNKNWLLEPRGSHIPETIEYNITHTVFTSQTPLHPTRLWNLVHRSDTMSSVIRSKGFVHLATQPRYPVTWSHTGNITTFRLGGVPWETEEDRSQCLVFIGIGLEVEKIHKELGKCLLRRKELAMGERFWLREFYDPFREVLHK</sequence>
<dbReference type="InterPro" id="IPR003495">
    <property type="entry name" value="CobW/HypB/UreG_nucleotide-bd"/>
</dbReference>
<dbReference type="InterPro" id="IPR011629">
    <property type="entry name" value="CobW-like_C"/>
</dbReference>
<dbReference type="OMA" id="WSQAGPN"/>
<evidence type="ECO:0000256" key="1">
    <source>
        <dbReference type="ARBA" id="ARBA00022741"/>
    </source>
</evidence>
<dbReference type="InterPro" id="IPR027417">
    <property type="entry name" value="P-loop_NTPase"/>
</dbReference>
<dbReference type="GeneID" id="27691387"/>
<dbReference type="InParanoid" id="A0A0L0H487"/>
<dbReference type="eggNOG" id="KOG2743">
    <property type="taxonomic scope" value="Eukaryota"/>
</dbReference>
<keyword evidence="3" id="KW-0143">Chaperone</keyword>
<dbReference type="STRING" id="645134.A0A0L0H487"/>
<name>A0A0L0H487_SPIPD</name>
<comment type="similarity">
    <text evidence="4">Belongs to the SIMIBI class G3E GTPase family. ZNG1 subfamily.</text>
</comment>
<feature type="non-terminal residue" evidence="7">
    <location>
        <position position="1"/>
    </location>
</feature>
<keyword evidence="1" id="KW-0547">Nucleotide-binding</keyword>
<evidence type="ECO:0000256" key="2">
    <source>
        <dbReference type="ARBA" id="ARBA00022801"/>
    </source>
</evidence>
<evidence type="ECO:0000256" key="3">
    <source>
        <dbReference type="ARBA" id="ARBA00023186"/>
    </source>
</evidence>
<dbReference type="PANTHER" id="PTHR43603">
    <property type="entry name" value="COBW DOMAIN-CONTAINING PROTEIN DDB_G0274527"/>
    <property type="match status" value="1"/>
</dbReference>
<evidence type="ECO:0000313" key="7">
    <source>
        <dbReference type="EMBL" id="KNC96305.1"/>
    </source>
</evidence>
<reference evidence="7 8" key="1">
    <citation type="submission" date="2009-08" db="EMBL/GenBank/DDBJ databases">
        <title>The Genome Sequence of Spizellomyces punctatus strain DAOM BR117.</title>
        <authorList>
            <consortium name="The Broad Institute Genome Sequencing Platform"/>
            <person name="Russ C."/>
            <person name="Cuomo C."/>
            <person name="Shea T."/>
            <person name="Young S.K."/>
            <person name="Zeng Q."/>
            <person name="Koehrsen M."/>
            <person name="Haas B."/>
            <person name="Borodovsky M."/>
            <person name="Guigo R."/>
            <person name="Alvarado L."/>
            <person name="Berlin A."/>
            <person name="Bochicchio J."/>
            <person name="Borenstein D."/>
            <person name="Chapman S."/>
            <person name="Chen Z."/>
            <person name="Engels R."/>
            <person name="Freedman E."/>
            <person name="Gellesch M."/>
            <person name="Goldberg J."/>
            <person name="Griggs A."/>
            <person name="Gujja S."/>
            <person name="Heiman D."/>
            <person name="Hepburn T."/>
            <person name="Howarth C."/>
            <person name="Jen D."/>
            <person name="Larson L."/>
            <person name="Lewis B."/>
            <person name="Mehta T."/>
            <person name="Park D."/>
            <person name="Pearson M."/>
            <person name="Roberts A."/>
            <person name="Saif S."/>
            <person name="Shenoy N."/>
            <person name="Sisk P."/>
            <person name="Stolte C."/>
            <person name="Sykes S."/>
            <person name="Thomson T."/>
            <person name="Walk T."/>
            <person name="White J."/>
            <person name="Yandava C."/>
            <person name="Burger G."/>
            <person name="Gray M.W."/>
            <person name="Holland P.W.H."/>
            <person name="King N."/>
            <person name="Lang F.B.F."/>
            <person name="Roger A.J."/>
            <person name="Ruiz-Trillo I."/>
            <person name="Lander E."/>
            <person name="Nusbaum C."/>
        </authorList>
    </citation>
    <scope>NUCLEOTIDE SEQUENCE [LARGE SCALE GENOMIC DNA]</scope>
    <source>
        <strain evidence="7 8">DAOM BR117</strain>
    </source>
</reference>
<dbReference type="SUPFAM" id="SSF52540">
    <property type="entry name" value="P-loop containing nucleoside triphosphate hydrolases"/>
    <property type="match status" value="1"/>
</dbReference>
<dbReference type="GO" id="GO:0000166">
    <property type="term" value="F:nucleotide binding"/>
    <property type="evidence" value="ECO:0007669"/>
    <property type="project" value="UniProtKB-KW"/>
</dbReference>
<evidence type="ECO:0000256" key="4">
    <source>
        <dbReference type="ARBA" id="ARBA00034320"/>
    </source>
</evidence>
<dbReference type="InterPro" id="IPR036627">
    <property type="entry name" value="CobW-likC_sf"/>
</dbReference>
<dbReference type="Pfam" id="PF07683">
    <property type="entry name" value="CobW_C"/>
    <property type="match status" value="1"/>
</dbReference>
<evidence type="ECO:0000259" key="6">
    <source>
        <dbReference type="SMART" id="SM00833"/>
    </source>
</evidence>
<dbReference type="SMART" id="SM00833">
    <property type="entry name" value="CobW_C"/>
    <property type="match status" value="1"/>
</dbReference>
<dbReference type="PANTHER" id="PTHR43603:SF1">
    <property type="entry name" value="ZINC-REGULATED GTPASE METALLOPROTEIN ACTIVATOR 1"/>
    <property type="match status" value="1"/>
</dbReference>
<comment type="catalytic activity">
    <reaction evidence="5">
        <text>GTP + H2O = GDP + phosphate + H(+)</text>
        <dbReference type="Rhea" id="RHEA:19669"/>
        <dbReference type="ChEBI" id="CHEBI:15377"/>
        <dbReference type="ChEBI" id="CHEBI:15378"/>
        <dbReference type="ChEBI" id="CHEBI:37565"/>
        <dbReference type="ChEBI" id="CHEBI:43474"/>
        <dbReference type="ChEBI" id="CHEBI:58189"/>
    </reaction>
    <physiologicalReaction direction="left-to-right" evidence="5">
        <dbReference type="Rhea" id="RHEA:19670"/>
    </physiologicalReaction>
</comment>
<accession>A0A0L0H487</accession>
<protein>
    <recommendedName>
        <fullName evidence="6">CobW C-terminal domain-containing protein</fullName>
    </recommendedName>
</protein>
<gene>
    <name evidence="7" type="ORF">SPPG_08211</name>
</gene>
<dbReference type="OrthoDB" id="272672at2759"/>
<dbReference type="GO" id="GO:0016787">
    <property type="term" value="F:hydrolase activity"/>
    <property type="evidence" value="ECO:0007669"/>
    <property type="project" value="UniProtKB-KW"/>
</dbReference>
<dbReference type="InterPro" id="IPR051927">
    <property type="entry name" value="Zn_Chap_cDPG_Synth"/>
</dbReference>
<dbReference type="RefSeq" id="XP_016604345.1">
    <property type="nucleotide sequence ID" value="XM_016756371.1"/>
</dbReference>
<organism evidence="7 8">
    <name type="scientific">Spizellomyces punctatus (strain DAOM BR117)</name>
    <dbReference type="NCBI Taxonomy" id="645134"/>
    <lineage>
        <taxon>Eukaryota</taxon>
        <taxon>Fungi</taxon>
        <taxon>Fungi incertae sedis</taxon>
        <taxon>Chytridiomycota</taxon>
        <taxon>Chytridiomycota incertae sedis</taxon>
        <taxon>Chytridiomycetes</taxon>
        <taxon>Spizellomycetales</taxon>
        <taxon>Spizellomycetaceae</taxon>
        <taxon>Spizellomyces</taxon>
    </lineage>
</organism>
<keyword evidence="2" id="KW-0378">Hydrolase</keyword>
<dbReference type="Gene3D" id="3.30.1220.10">
    <property type="entry name" value="CobW-like, C-terminal domain"/>
    <property type="match status" value="1"/>
</dbReference>
<dbReference type="Proteomes" id="UP000053201">
    <property type="component" value="Unassembled WGS sequence"/>
</dbReference>
<proteinExistence type="inferred from homology"/>
<feature type="domain" description="CobW C-terminal" evidence="6">
    <location>
        <begin position="330"/>
        <end position="424"/>
    </location>
</feature>
<dbReference type="Pfam" id="PF02492">
    <property type="entry name" value="cobW"/>
    <property type="match status" value="1"/>
</dbReference>
<dbReference type="VEuPathDB" id="FungiDB:SPPG_08211"/>